<gene>
    <name evidence="1" type="ORF">LCGC14_2508950</name>
</gene>
<comment type="caution">
    <text evidence="1">The sequence shown here is derived from an EMBL/GenBank/DDBJ whole genome shotgun (WGS) entry which is preliminary data.</text>
</comment>
<organism evidence="1">
    <name type="scientific">marine sediment metagenome</name>
    <dbReference type="NCBI Taxonomy" id="412755"/>
    <lineage>
        <taxon>unclassified sequences</taxon>
        <taxon>metagenomes</taxon>
        <taxon>ecological metagenomes</taxon>
    </lineage>
</organism>
<dbReference type="AlphaFoldDB" id="A0A0F9AZP4"/>
<accession>A0A0F9AZP4</accession>
<sequence length="86" mass="10351">MKLTRREKYFEEHKNVFLAGNVSRENLSKYPIEKRMEYLNRELKKKYNTTQISTSCERCGTIALYEDNGYITDEEILEYASNFEHK</sequence>
<protein>
    <submittedName>
        <fullName evidence="1">Uncharacterized protein</fullName>
    </submittedName>
</protein>
<dbReference type="EMBL" id="LAZR01040194">
    <property type="protein sequence ID" value="KKL15104.1"/>
    <property type="molecule type" value="Genomic_DNA"/>
</dbReference>
<evidence type="ECO:0000313" key="1">
    <source>
        <dbReference type="EMBL" id="KKL15104.1"/>
    </source>
</evidence>
<reference evidence="1" key="1">
    <citation type="journal article" date="2015" name="Nature">
        <title>Complex archaea that bridge the gap between prokaryotes and eukaryotes.</title>
        <authorList>
            <person name="Spang A."/>
            <person name="Saw J.H."/>
            <person name="Jorgensen S.L."/>
            <person name="Zaremba-Niedzwiedzka K."/>
            <person name="Martijn J."/>
            <person name="Lind A.E."/>
            <person name="van Eijk R."/>
            <person name="Schleper C."/>
            <person name="Guy L."/>
            <person name="Ettema T.J."/>
        </authorList>
    </citation>
    <scope>NUCLEOTIDE SEQUENCE</scope>
</reference>
<name>A0A0F9AZP4_9ZZZZ</name>
<proteinExistence type="predicted"/>